<protein>
    <submittedName>
        <fullName evidence="2">Uncharacterized protein</fullName>
    </submittedName>
</protein>
<keyword evidence="3" id="KW-1185">Reference proteome</keyword>
<organism evidence="2 3">
    <name type="scientific">Micromonospora qiuiae</name>
    <dbReference type="NCBI Taxonomy" id="502268"/>
    <lineage>
        <taxon>Bacteria</taxon>
        <taxon>Bacillati</taxon>
        <taxon>Actinomycetota</taxon>
        <taxon>Actinomycetes</taxon>
        <taxon>Micromonosporales</taxon>
        <taxon>Micromonosporaceae</taxon>
        <taxon>Micromonospora</taxon>
    </lineage>
</organism>
<comment type="caution">
    <text evidence="2">The sequence shown here is derived from an EMBL/GenBank/DDBJ whole genome shotgun (WGS) entry which is preliminary data.</text>
</comment>
<dbReference type="Proteomes" id="UP000653076">
    <property type="component" value="Unassembled WGS sequence"/>
</dbReference>
<feature type="transmembrane region" description="Helical" evidence="1">
    <location>
        <begin position="12"/>
        <end position="36"/>
    </location>
</feature>
<evidence type="ECO:0000313" key="2">
    <source>
        <dbReference type="EMBL" id="GIJ26455.1"/>
    </source>
</evidence>
<feature type="transmembrane region" description="Helical" evidence="1">
    <location>
        <begin position="114"/>
        <end position="141"/>
    </location>
</feature>
<reference evidence="2 3" key="1">
    <citation type="submission" date="2021-01" db="EMBL/GenBank/DDBJ databases">
        <title>Whole genome shotgun sequence of Verrucosispora qiuiae NBRC 106684.</title>
        <authorList>
            <person name="Komaki H."/>
            <person name="Tamura T."/>
        </authorList>
    </citation>
    <scope>NUCLEOTIDE SEQUENCE [LARGE SCALE GENOMIC DNA]</scope>
    <source>
        <strain evidence="2 3">NBRC 106684</strain>
    </source>
</reference>
<name>A0ABQ4J8K0_9ACTN</name>
<accession>A0ABQ4J8K0</accession>
<proteinExistence type="predicted"/>
<gene>
    <name evidence="2" type="ORF">Vqi01_16170</name>
</gene>
<evidence type="ECO:0000256" key="1">
    <source>
        <dbReference type="SAM" id="Phobius"/>
    </source>
</evidence>
<sequence>MIGKLARHLAGAAAAWLVFVGQAAVVYLGLIGYALVANEGLGGPLGGLILMLIAAAVGVVLVPLLFVPAGLIGDAATKDGRFRTKLLITCAGAAGLAAVYMAVVAVATGEPVAAALWSCLVAAVAVLAPTVAHVAVAAGVLKLGQIRRRRNLFEQVPHHGAGHPPARSGQA</sequence>
<keyword evidence="1" id="KW-0472">Membrane</keyword>
<evidence type="ECO:0000313" key="3">
    <source>
        <dbReference type="Proteomes" id="UP000653076"/>
    </source>
</evidence>
<dbReference type="EMBL" id="BOPC01000022">
    <property type="protein sequence ID" value="GIJ26455.1"/>
    <property type="molecule type" value="Genomic_DNA"/>
</dbReference>
<feature type="transmembrane region" description="Helical" evidence="1">
    <location>
        <begin position="48"/>
        <end position="74"/>
    </location>
</feature>
<keyword evidence="1" id="KW-0812">Transmembrane</keyword>
<feature type="transmembrane region" description="Helical" evidence="1">
    <location>
        <begin position="86"/>
        <end position="108"/>
    </location>
</feature>
<keyword evidence="1" id="KW-1133">Transmembrane helix</keyword>